<keyword evidence="4" id="KW-0804">Transcription</keyword>
<feature type="region of interest" description="Disordered" evidence="6">
    <location>
        <begin position="238"/>
        <end position="276"/>
    </location>
</feature>
<feature type="compositionally biased region" description="Basic and acidic residues" evidence="6">
    <location>
        <begin position="257"/>
        <end position="275"/>
    </location>
</feature>
<dbReference type="PANTHER" id="PTHR15741:SF27">
    <property type="entry name" value="TRANSCRIPTION FACTOR AP-4"/>
    <property type="match status" value="1"/>
</dbReference>
<keyword evidence="9" id="KW-1185">Reference proteome</keyword>
<evidence type="ECO:0000256" key="3">
    <source>
        <dbReference type="ARBA" id="ARBA00023125"/>
    </source>
</evidence>
<comment type="caution">
    <text evidence="8">The sequence shown here is derived from an EMBL/GenBank/DDBJ whole genome shotgun (WGS) entry which is preliminary data.</text>
</comment>
<keyword evidence="2" id="KW-0805">Transcription regulation</keyword>
<dbReference type="InterPro" id="IPR036638">
    <property type="entry name" value="HLH_DNA-bd_sf"/>
</dbReference>
<feature type="region of interest" description="Disordered" evidence="6">
    <location>
        <begin position="64"/>
        <end position="216"/>
    </location>
</feature>
<dbReference type="InterPro" id="IPR052207">
    <property type="entry name" value="Max-like/E-box_TFs"/>
</dbReference>
<feature type="compositionally biased region" description="Pro residues" evidence="6">
    <location>
        <begin position="178"/>
        <end position="194"/>
    </location>
</feature>
<accession>A0AAD6XNM5</accession>
<keyword evidence="5" id="KW-0539">Nucleus</keyword>
<dbReference type="Gene3D" id="4.10.280.10">
    <property type="entry name" value="Helix-loop-helix DNA-binding domain"/>
    <property type="match status" value="1"/>
</dbReference>
<evidence type="ECO:0000256" key="6">
    <source>
        <dbReference type="SAM" id="MobiDB-lite"/>
    </source>
</evidence>
<evidence type="ECO:0000256" key="4">
    <source>
        <dbReference type="ARBA" id="ARBA00023163"/>
    </source>
</evidence>
<reference evidence="8" key="1">
    <citation type="submission" date="2023-03" db="EMBL/GenBank/DDBJ databases">
        <title>Massive genome expansion in bonnet fungi (Mycena s.s.) driven by repeated elements and novel gene families across ecological guilds.</title>
        <authorList>
            <consortium name="Lawrence Berkeley National Laboratory"/>
            <person name="Harder C.B."/>
            <person name="Miyauchi S."/>
            <person name="Viragh M."/>
            <person name="Kuo A."/>
            <person name="Thoen E."/>
            <person name="Andreopoulos B."/>
            <person name="Lu D."/>
            <person name="Skrede I."/>
            <person name="Drula E."/>
            <person name="Henrissat B."/>
            <person name="Morin E."/>
            <person name="Kohler A."/>
            <person name="Barry K."/>
            <person name="LaButti K."/>
            <person name="Morin E."/>
            <person name="Salamov A."/>
            <person name="Lipzen A."/>
            <person name="Mereny Z."/>
            <person name="Hegedus B."/>
            <person name="Baldrian P."/>
            <person name="Stursova M."/>
            <person name="Weitz H."/>
            <person name="Taylor A."/>
            <person name="Grigoriev I.V."/>
            <person name="Nagy L.G."/>
            <person name="Martin F."/>
            <person name="Kauserud H."/>
        </authorList>
    </citation>
    <scope>NUCLEOTIDE SEQUENCE</scope>
    <source>
        <strain evidence="8">CBHHK173m</strain>
    </source>
</reference>
<feature type="compositionally biased region" description="Polar residues" evidence="6">
    <location>
        <begin position="199"/>
        <end position="209"/>
    </location>
</feature>
<evidence type="ECO:0000256" key="1">
    <source>
        <dbReference type="ARBA" id="ARBA00004123"/>
    </source>
</evidence>
<comment type="subcellular location">
    <subcellularLocation>
        <location evidence="1">Nucleus</location>
    </subcellularLocation>
</comment>
<dbReference type="GO" id="GO:0046983">
    <property type="term" value="F:protein dimerization activity"/>
    <property type="evidence" value="ECO:0007669"/>
    <property type="project" value="InterPro"/>
</dbReference>
<dbReference type="GO" id="GO:0000978">
    <property type="term" value="F:RNA polymerase II cis-regulatory region sequence-specific DNA binding"/>
    <property type="evidence" value="ECO:0007669"/>
    <property type="project" value="TreeGrafter"/>
</dbReference>
<feature type="compositionally biased region" description="Low complexity" evidence="6">
    <location>
        <begin position="136"/>
        <end position="159"/>
    </location>
</feature>
<dbReference type="AlphaFoldDB" id="A0AAD6XNM5"/>
<evidence type="ECO:0000259" key="7">
    <source>
        <dbReference type="PROSITE" id="PS50888"/>
    </source>
</evidence>
<keyword evidence="3" id="KW-0238">DNA-binding</keyword>
<dbReference type="InterPro" id="IPR011598">
    <property type="entry name" value="bHLH_dom"/>
</dbReference>
<feature type="compositionally biased region" description="Low complexity" evidence="6">
    <location>
        <begin position="78"/>
        <end position="116"/>
    </location>
</feature>
<evidence type="ECO:0000256" key="2">
    <source>
        <dbReference type="ARBA" id="ARBA00023015"/>
    </source>
</evidence>
<organism evidence="8 9">
    <name type="scientific">Mycena belliarum</name>
    <dbReference type="NCBI Taxonomy" id="1033014"/>
    <lineage>
        <taxon>Eukaryota</taxon>
        <taxon>Fungi</taxon>
        <taxon>Dikarya</taxon>
        <taxon>Basidiomycota</taxon>
        <taxon>Agaricomycotina</taxon>
        <taxon>Agaricomycetes</taxon>
        <taxon>Agaricomycetidae</taxon>
        <taxon>Agaricales</taxon>
        <taxon>Marasmiineae</taxon>
        <taxon>Mycenaceae</taxon>
        <taxon>Mycena</taxon>
    </lineage>
</organism>
<evidence type="ECO:0000313" key="9">
    <source>
        <dbReference type="Proteomes" id="UP001222325"/>
    </source>
</evidence>
<evidence type="ECO:0000313" key="8">
    <source>
        <dbReference type="EMBL" id="KAJ7077132.1"/>
    </source>
</evidence>
<protein>
    <recommendedName>
        <fullName evidence="7">BHLH domain-containing protein</fullName>
    </recommendedName>
</protein>
<dbReference type="PANTHER" id="PTHR15741">
    <property type="entry name" value="BASIC HELIX-LOOP-HELIX ZIP TRANSCRIPTION FACTOR"/>
    <property type="match status" value="1"/>
</dbReference>
<proteinExistence type="predicted"/>
<dbReference type="Proteomes" id="UP001222325">
    <property type="component" value="Unassembled WGS sequence"/>
</dbReference>
<dbReference type="PROSITE" id="PS50888">
    <property type="entry name" value="BHLH"/>
    <property type="match status" value="1"/>
</dbReference>
<sequence>MPLLTKTESSTIHAFLDTMDYADLRVSREWAMYAQHPEAEPFHDKSALTKATKDLMALDAHAPRYAPQPYYPPPPPQQQQQQQYAPQYEYQGQYAHPPAPGPAYARQPTFPFLHQQRPPPPPPHPLSMSELHHVPRPYTATPSTASASASTSSSSHSFPPDLPPSPAPVQRRASAPAVPAPAPRRPRTAPPPAKPALLSASQKKANHIQSEQKRRANIRRGYEALCAAVPALRDAIRAEEALTQPTQSPEKGKRRRGDAAEKEREREKVDGRAGPRSENVVLSKSIDYMHELLSERAALGARLERARGALPPGHPALAPPGHAEAEPLWEREWKGGVHAEEDADDDDDDSQ</sequence>
<feature type="compositionally biased region" description="Low complexity" evidence="6">
    <location>
        <begin position="168"/>
        <end position="177"/>
    </location>
</feature>
<feature type="compositionally biased region" description="Acidic residues" evidence="6">
    <location>
        <begin position="341"/>
        <end position="351"/>
    </location>
</feature>
<feature type="domain" description="BHLH" evidence="7">
    <location>
        <begin position="202"/>
        <end position="292"/>
    </location>
</feature>
<gene>
    <name evidence="8" type="ORF">B0H15DRAFT_955233</name>
</gene>
<evidence type="ECO:0000256" key="5">
    <source>
        <dbReference type="ARBA" id="ARBA00023242"/>
    </source>
</evidence>
<feature type="region of interest" description="Disordered" evidence="6">
    <location>
        <begin position="308"/>
        <end position="351"/>
    </location>
</feature>
<name>A0AAD6XNM5_9AGAR</name>
<feature type="compositionally biased region" description="Basic and acidic residues" evidence="6">
    <location>
        <begin position="323"/>
        <end position="340"/>
    </location>
</feature>
<dbReference type="EMBL" id="JARJCN010000075">
    <property type="protein sequence ID" value="KAJ7077132.1"/>
    <property type="molecule type" value="Genomic_DNA"/>
</dbReference>
<dbReference type="GO" id="GO:0000981">
    <property type="term" value="F:DNA-binding transcription factor activity, RNA polymerase II-specific"/>
    <property type="evidence" value="ECO:0007669"/>
    <property type="project" value="TreeGrafter"/>
</dbReference>
<dbReference type="SUPFAM" id="SSF47459">
    <property type="entry name" value="HLH, helix-loop-helix DNA-binding domain"/>
    <property type="match status" value="1"/>
</dbReference>
<dbReference type="GO" id="GO:0005634">
    <property type="term" value="C:nucleus"/>
    <property type="evidence" value="ECO:0007669"/>
    <property type="project" value="UniProtKB-SubCell"/>
</dbReference>